<dbReference type="InParanoid" id="A0A2J6TP35"/>
<evidence type="ECO:0000256" key="1">
    <source>
        <dbReference type="SAM" id="MobiDB-lite"/>
    </source>
</evidence>
<sequence>MSLSQPQISGPSTSRATTDSQAPNPQLASSFLTLLPFEIRQHIYKEVIASFSWGNKLHIFSRNQQPIERYGKQKEVTSQLTYIPCTLPPRDQLPLSQNTYGYSPSWPTQHEWCQGWKATGQAPPPLQGTYLNFFLSCRRIYEEAIGLLYSEHSFAITSLGTMHRFLTTVSPQHLNLIQSLHVTTIIPDIHLFGSVHPSEMPIAVQIKRQETEIYWLTCCMALSRMAGLRNLEIEFWNETHQLIWGENILKGLSSVKVLEGGNFVVRLPWQDEAHVAIESKVVGEFKVEWRAFGAEPVNDRATAREYHDPPLRCCEVAFFVLCSPCILLFGAGLGVRTLVKRTMRRRS</sequence>
<feature type="region of interest" description="Disordered" evidence="1">
    <location>
        <begin position="1"/>
        <end position="23"/>
    </location>
</feature>
<keyword evidence="5" id="KW-1185">Reference proteome</keyword>
<feature type="transmembrane region" description="Helical" evidence="2">
    <location>
        <begin position="316"/>
        <end position="339"/>
    </location>
</feature>
<dbReference type="GeneID" id="36587467"/>
<feature type="domain" description="DUF7730" evidence="3">
    <location>
        <begin position="25"/>
        <end position="272"/>
    </location>
</feature>
<protein>
    <recommendedName>
        <fullName evidence="3">DUF7730 domain-containing protein</fullName>
    </recommendedName>
</protein>
<proteinExistence type="predicted"/>
<dbReference type="InterPro" id="IPR056632">
    <property type="entry name" value="DUF7730"/>
</dbReference>
<evidence type="ECO:0000313" key="5">
    <source>
        <dbReference type="Proteomes" id="UP000235371"/>
    </source>
</evidence>
<name>A0A2J6TP35_9HELO</name>
<evidence type="ECO:0000313" key="4">
    <source>
        <dbReference type="EMBL" id="PMD64774.1"/>
    </source>
</evidence>
<dbReference type="RefSeq" id="XP_024741678.1">
    <property type="nucleotide sequence ID" value="XM_024879390.1"/>
</dbReference>
<dbReference type="STRING" id="1095630.A0A2J6TP35"/>
<dbReference type="EMBL" id="KZ613747">
    <property type="protein sequence ID" value="PMD64774.1"/>
    <property type="molecule type" value="Genomic_DNA"/>
</dbReference>
<keyword evidence="2" id="KW-0472">Membrane</keyword>
<dbReference type="AlphaFoldDB" id="A0A2J6TP35"/>
<organism evidence="4 5">
    <name type="scientific">Hyaloscypha bicolor E</name>
    <dbReference type="NCBI Taxonomy" id="1095630"/>
    <lineage>
        <taxon>Eukaryota</taxon>
        <taxon>Fungi</taxon>
        <taxon>Dikarya</taxon>
        <taxon>Ascomycota</taxon>
        <taxon>Pezizomycotina</taxon>
        <taxon>Leotiomycetes</taxon>
        <taxon>Helotiales</taxon>
        <taxon>Hyaloscyphaceae</taxon>
        <taxon>Hyaloscypha</taxon>
        <taxon>Hyaloscypha bicolor</taxon>
    </lineage>
</organism>
<reference evidence="4 5" key="1">
    <citation type="submission" date="2016-04" db="EMBL/GenBank/DDBJ databases">
        <title>A degradative enzymes factory behind the ericoid mycorrhizal symbiosis.</title>
        <authorList>
            <consortium name="DOE Joint Genome Institute"/>
            <person name="Martino E."/>
            <person name="Morin E."/>
            <person name="Grelet G."/>
            <person name="Kuo A."/>
            <person name="Kohler A."/>
            <person name="Daghino S."/>
            <person name="Barry K."/>
            <person name="Choi C."/>
            <person name="Cichocki N."/>
            <person name="Clum A."/>
            <person name="Copeland A."/>
            <person name="Hainaut M."/>
            <person name="Haridas S."/>
            <person name="Labutti K."/>
            <person name="Lindquist E."/>
            <person name="Lipzen A."/>
            <person name="Khouja H.-R."/>
            <person name="Murat C."/>
            <person name="Ohm R."/>
            <person name="Olson A."/>
            <person name="Spatafora J."/>
            <person name="Veneault-Fourrey C."/>
            <person name="Henrissat B."/>
            <person name="Grigoriev I."/>
            <person name="Martin F."/>
            <person name="Perotto S."/>
        </authorList>
    </citation>
    <scope>NUCLEOTIDE SEQUENCE [LARGE SCALE GENOMIC DNA]</scope>
    <source>
        <strain evidence="4 5">E</strain>
    </source>
</reference>
<keyword evidence="2" id="KW-0812">Transmembrane</keyword>
<gene>
    <name evidence="4" type="ORF">K444DRAFT_608450</name>
</gene>
<evidence type="ECO:0000259" key="3">
    <source>
        <dbReference type="Pfam" id="PF24864"/>
    </source>
</evidence>
<dbReference type="Pfam" id="PF24864">
    <property type="entry name" value="DUF7730"/>
    <property type="match status" value="1"/>
</dbReference>
<dbReference type="PANTHER" id="PTHR38790">
    <property type="entry name" value="2EXR DOMAIN-CONTAINING PROTEIN-RELATED"/>
    <property type="match status" value="1"/>
</dbReference>
<dbReference type="OrthoDB" id="3452196at2759"/>
<evidence type="ECO:0000256" key="2">
    <source>
        <dbReference type="SAM" id="Phobius"/>
    </source>
</evidence>
<accession>A0A2J6TP35</accession>
<dbReference type="Proteomes" id="UP000235371">
    <property type="component" value="Unassembled WGS sequence"/>
</dbReference>
<keyword evidence="2" id="KW-1133">Transmembrane helix</keyword>